<dbReference type="PROSITE" id="PS00108">
    <property type="entry name" value="PROTEIN_KINASE_ST"/>
    <property type="match status" value="1"/>
</dbReference>
<sequence length="401" mass="44633">MLRLYCSISAFISEAPDCDAGTSNNSGHIVPNQEQESEPKEDNSTSSSLPSELNISEFGSDVANKIQGAEGPSTSPVEPGSPSLDQFNLGQVLGEGGFGKVFLAEHKNTEVLYAIKALKKEHVLEKGNLDSVFHEKEILQTVSSSNHPFLVSLHGTFQTASHLFYVMEYLPGGDMFDFIRSVELEEPDVMFYTACVVLGLEALHQLGIVHRDLKLENLLLDRDGYLKIVDFGLSKDRFGYSDRTNTVCGTRTYMAPEIYLKLGYGMAADWWALGITVYIMLLYELPFNNKDPVEQMSSILYDDIELPEDLSEDASTLIQELLEKDPEFRLGSGDAGAEMIKEHPFFKDMDWDHLLQRRITAPYVLGNEDLESQENPGCQAPALPPTAARIPSELQEAFRGF</sequence>
<keyword evidence="2" id="KW-0597">Phosphoprotein</keyword>
<protein>
    <submittedName>
        <fullName evidence="13">Serine/threonine-protein kinase N1-like isoform X1</fullName>
    </submittedName>
</protein>
<dbReference type="Xenbase" id="XB-GENE-29089239">
    <property type="gene designation" value="LOC105946627"/>
</dbReference>
<dbReference type="GO" id="GO:0035556">
    <property type="term" value="P:intracellular signal transduction"/>
    <property type="evidence" value="ECO:0000318"/>
    <property type="project" value="GO_Central"/>
</dbReference>
<evidence type="ECO:0000259" key="10">
    <source>
        <dbReference type="PROSITE" id="PS50011"/>
    </source>
</evidence>
<dbReference type="OMA" id="DQQMMLR"/>
<evidence type="ECO:0000313" key="14">
    <source>
        <dbReference type="Xenbase" id="XB-GENE-29089239"/>
    </source>
</evidence>
<dbReference type="PROSITE" id="PS00107">
    <property type="entry name" value="PROTEIN_KINASE_ATP"/>
    <property type="match status" value="1"/>
</dbReference>
<dbReference type="InterPro" id="IPR011009">
    <property type="entry name" value="Kinase-like_dom_sf"/>
</dbReference>
<evidence type="ECO:0000256" key="1">
    <source>
        <dbReference type="ARBA" id="ARBA00022527"/>
    </source>
</evidence>
<dbReference type="GO" id="GO:0005524">
    <property type="term" value="F:ATP binding"/>
    <property type="evidence" value="ECO:0007669"/>
    <property type="project" value="UniProtKB-UniRule"/>
</dbReference>
<dbReference type="GeneID" id="105946627"/>
<dbReference type="SMART" id="SM00220">
    <property type="entry name" value="S_TKc"/>
    <property type="match status" value="1"/>
</dbReference>
<dbReference type="InterPro" id="IPR000961">
    <property type="entry name" value="AGC-kinase_C"/>
</dbReference>
<evidence type="ECO:0000256" key="2">
    <source>
        <dbReference type="ARBA" id="ARBA00022553"/>
    </source>
</evidence>
<accession>A0A8J1J3Q9</accession>
<dbReference type="PANTHER" id="PTHR24351">
    <property type="entry name" value="RIBOSOMAL PROTEIN S6 KINASE"/>
    <property type="match status" value="1"/>
</dbReference>
<feature type="compositionally biased region" description="Polar residues" evidence="9">
    <location>
        <begin position="44"/>
        <end position="53"/>
    </location>
</feature>
<reference evidence="13" key="1">
    <citation type="submission" date="2025-08" db="UniProtKB">
        <authorList>
            <consortium name="RefSeq"/>
        </authorList>
    </citation>
    <scope>IDENTIFICATION</scope>
    <source>
        <strain evidence="13">Nigerian</strain>
        <tissue evidence="13">Liver and blood</tissue>
    </source>
</reference>
<dbReference type="InterPro" id="IPR008271">
    <property type="entry name" value="Ser/Thr_kinase_AS"/>
</dbReference>
<dbReference type="Gene3D" id="1.10.510.10">
    <property type="entry name" value="Transferase(Phosphotransferase) domain 1"/>
    <property type="match status" value="1"/>
</dbReference>
<feature type="domain" description="AGC-kinase C-terminal" evidence="11">
    <location>
        <begin position="347"/>
        <end position="401"/>
    </location>
</feature>
<feature type="region of interest" description="Disordered" evidence="9">
    <location>
        <begin position="65"/>
        <end position="85"/>
    </location>
</feature>
<dbReference type="Pfam" id="PF00069">
    <property type="entry name" value="Pkinase"/>
    <property type="match status" value="1"/>
</dbReference>
<evidence type="ECO:0000256" key="7">
    <source>
        <dbReference type="PROSITE-ProRule" id="PRU10141"/>
    </source>
</evidence>
<keyword evidence="3" id="KW-0808">Transferase</keyword>
<dbReference type="FunFam" id="1.10.510.10:FF:000210">
    <property type="entry name" value="Non-specific serine/threonine protein kinase"/>
    <property type="match status" value="1"/>
</dbReference>
<keyword evidence="1 8" id="KW-0723">Serine/threonine-protein kinase</keyword>
<evidence type="ECO:0000313" key="13">
    <source>
        <dbReference type="RefSeq" id="XP_031752492.1"/>
    </source>
</evidence>
<dbReference type="AlphaFoldDB" id="A0A8J1J3Q9"/>
<evidence type="ECO:0000256" key="3">
    <source>
        <dbReference type="ARBA" id="ARBA00022679"/>
    </source>
</evidence>
<dbReference type="SUPFAM" id="SSF56112">
    <property type="entry name" value="Protein kinase-like (PK-like)"/>
    <property type="match status" value="1"/>
</dbReference>
<keyword evidence="4 7" id="KW-0547">Nucleotide-binding</keyword>
<keyword evidence="6 7" id="KW-0067">ATP-binding</keyword>
<dbReference type="Proteomes" id="UP000008143">
    <property type="component" value="Chromosome 2"/>
</dbReference>
<dbReference type="PROSITE" id="PS50011">
    <property type="entry name" value="PROTEIN_KINASE_DOM"/>
    <property type="match status" value="1"/>
</dbReference>
<keyword evidence="12" id="KW-1185">Reference proteome</keyword>
<dbReference type="Gene3D" id="3.30.200.20">
    <property type="entry name" value="Phosphorylase Kinase, domain 1"/>
    <property type="match status" value="1"/>
</dbReference>
<evidence type="ECO:0000256" key="8">
    <source>
        <dbReference type="RuleBase" id="RU000304"/>
    </source>
</evidence>
<name>A0A8J1J3Q9_XENTR</name>
<dbReference type="InterPro" id="IPR017441">
    <property type="entry name" value="Protein_kinase_ATP_BS"/>
</dbReference>
<evidence type="ECO:0000256" key="5">
    <source>
        <dbReference type="ARBA" id="ARBA00022777"/>
    </source>
</evidence>
<evidence type="ECO:0000313" key="12">
    <source>
        <dbReference type="Proteomes" id="UP000008143"/>
    </source>
</evidence>
<dbReference type="RefSeq" id="XP_031752492.1">
    <property type="nucleotide sequence ID" value="XM_031896632.1"/>
</dbReference>
<dbReference type="PROSITE" id="PS51285">
    <property type="entry name" value="AGC_KINASE_CTER"/>
    <property type="match status" value="1"/>
</dbReference>
<feature type="region of interest" description="Disordered" evidence="9">
    <location>
        <begin position="17"/>
        <end position="53"/>
    </location>
</feature>
<proteinExistence type="inferred from homology"/>
<evidence type="ECO:0000256" key="4">
    <source>
        <dbReference type="ARBA" id="ARBA00022741"/>
    </source>
</evidence>
<evidence type="ECO:0000256" key="9">
    <source>
        <dbReference type="SAM" id="MobiDB-lite"/>
    </source>
</evidence>
<evidence type="ECO:0000256" key="6">
    <source>
        <dbReference type="ARBA" id="ARBA00022840"/>
    </source>
</evidence>
<dbReference type="KEGG" id="xtr:105946627"/>
<dbReference type="FunFam" id="3.30.200.20:FF:000058">
    <property type="entry name" value="Putative serine/threonine-protein kinase N2"/>
    <property type="match status" value="1"/>
</dbReference>
<feature type="domain" description="Protein kinase" evidence="10">
    <location>
        <begin position="87"/>
        <end position="346"/>
    </location>
</feature>
<dbReference type="OrthoDB" id="63267at2759"/>
<evidence type="ECO:0000259" key="11">
    <source>
        <dbReference type="PROSITE" id="PS51285"/>
    </source>
</evidence>
<gene>
    <name evidence="13 14" type="primary">LOC105946627</name>
</gene>
<comment type="similarity">
    <text evidence="8">Belongs to the protein kinase superfamily.</text>
</comment>
<dbReference type="AGR" id="Xenbase:XB-GENE-29089239"/>
<organism evidence="12 13">
    <name type="scientific">Xenopus tropicalis</name>
    <name type="common">Western clawed frog</name>
    <name type="synonym">Silurana tropicalis</name>
    <dbReference type="NCBI Taxonomy" id="8364"/>
    <lineage>
        <taxon>Eukaryota</taxon>
        <taxon>Metazoa</taxon>
        <taxon>Chordata</taxon>
        <taxon>Craniata</taxon>
        <taxon>Vertebrata</taxon>
        <taxon>Euteleostomi</taxon>
        <taxon>Amphibia</taxon>
        <taxon>Batrachia</taxon>
        <taxon>Anura</taxon>
        <taxon>Pipoidea</taxon>
        <taxon>Pipidae</taxon>
        <taxon>Xenopodinae</taxon>
        <taxon>Xenopus</taxon>
        <taxon>Silurana</taxon>
    </lineage>
</organism>
<feature type="binding site" evidence="7">
    <location>
        <position position="116"/>
    </location>
    <ligand>
        <name>ATP</name>
        <dbReference type="ChEBI" id="CHEBI:30616"/>
    </ligand>
</feature>
<keyword evidence="5" id="KW-0418">Kinase</keyword>
<dbReference type="GO" id="GO:0004674">
    <property type="term" value="F:protein serine/threonine kinase activity"/>
    <property type="evidence" value="ECO:0000318"/>
    <property type="project" value="GO_Central"/>
</dbReference>
<dbReference type="InterPro" id="IPR000719">
    <property type="entry name" value="Prot_kinase_dom"/>
</dbReference>